<gene>
    <name evidence="1" type="ORF">COLO4_03217</name>
</gene>
<feature type="non-terminal residue" evidence="1">
    <location>
        <position position="1"/>
    </location>
</feature>
<evidence type="ECO:0000313" key="2">
    <source>
        <dbReference type="Proteomes" id="UP000187203"/>
    </source>
</evidence>
<proteinExistence type="predicted"/>
<dbReference type="EMBL" id="AWUE01009359">
    <property type="protein sequence ID" value="OMP12434.1"/>
    <property type="molecule type" value="Genomic_DNA"/>
</dbReference>
<comment type="caution">
    <text evidence="1">The sequence shown here is derived from an EMBL/GenBank/DDBJ whole genome shotgun (WGS) entry which is preliminary data.</text>
</comment>
<organism evidence="1 2">
    <name type="scientific">Corchorus olitorius</name>
    <dbReference type="NCBI Taxonomy" id="93759"/>
    <lineage>
        <taxon>Eukaryota</taxon>
        <taxon>Viridiplantae</taxon>
        <taxon>Streptophyta</taxon>
        <taxon>Embryophyta</taxon>
        <taxon>Tracheophyta</taxon>
        <taxon>Spermatophyta</taxon>
        <taxon>Magnoliopsida</taxon>
        <taxon>eudicotyledons</taxon>
        <taxon>Gunneridae</taxon>
        <taxon>Pentapetalae</taxon>
        <taxon>rosids</taxon>
        <taxon>malvids</taxon>
        <taxon>Malvales</taxon>
        <taxon>Malvaceae</taxon>
        <taxon>Grewioideae</taxon>
        <taxon>Apeibeae</taxon>
        <taxon>Corchorus</taxon>
    </lineage>
</organism>
<keyword evidence="2" id="KW-1185">Reference proteome</keyword>
<protein>
    <submittedName>
        <fullName evidence="1">Two-component response regulator-like APRR5-like protein</fullName>
    </submittedName>
</protein>
<sequence>VLLLRDFYLILLLLIRCFLCHHLLLFSLPPSTSHDCSSTVNLPVQPFKEVEDVNDRAEQADITENDHHFDHHFEAVPLLTDLDAPVTDDSIPSTTIAPLSQQAVDPSLSTLGSTHPMVTRSRDVTRRPKVLYSLHAATSKRVGFIFIL</sequence>
<name>A0A1R3KZA3_9ROSI</name>
<dbReference type="OrthoDB" id="1737296at2759"/>
<dbReference type="AlphaFoldDB" id="A0A1R3KZA3"/>
<accession>A0A1R3KZA3</accession>
<evidence type="ECO:0000313" key="1">
    <source>
        <dbReference type="EMBL" id="OMP12434.1"/>
    </source>
</evidence>
<dbReference type="Proteomes" id="UP000187203">
    <property type="component" value="Unassembled WGS sequence"/>
</dbReference>
<reference evidence="2" key="1">
    <citation type="submission" date="2013-09" db="EMBL/GenBank/DDBJ databases">
        <title>Corchorus olitorius genome sequencing.</title>
        <authorList>
            <person name="Alam M."/>
            <person name="Haque M.S."/>
            <person name="Islam M.S."/>
            <person name="Emdad E.M."/>
            <person name="Islam M.M."/>
            <person name="Ahmed B."/>
            <person name="Halim A."/>
            <person name="Hossen Q.M.M."/>
            <person name="Hossain M.Z."/>
            <person name="Ahmed R."/>
            <person name="Khan M.M."/>
            <person name="Islam R."/>
            <person name="Rashid M.M."/>
            <person name="Khan S.A."/>
            <person name="Rahman M.S."/>
            <person name="Alam M."/>
            <person name="Yahiya A.S."/>
            <person name="Khan M.S."/>
            <person name="Azam M.S."/>
            <person name="Haque T."/>
            <person name="Lashkar M.Z.H."/>
            <person name="Akhand A.I."/>
            <person name="Morshed G."/>
            <person name="Roy S."/>
            <person name="Uddin K.S."/>
            <person name="Rabeya T."/>
            <person name="Hossain A.S."/>
            <person name="Chowdhury A."/>
            <person name="Snigdha A.R."/>
            <person name="Mortoza M.S."/>
            <person name="Matin S.A."/>
            <person name="Hoque S.M.E."/>
            <person name="Islam M.K."/>
            <person name="Roy D.K."/>
            <person name="Haider R."/>
            <person name="Moosa M.M."/>
            <person name="Elias S.M."/>
            <person name="Hasan A.M."/>
            <person name="Jahan S."/>
            <person name="Shafiuddin M."/>
            <person name="Mahmood N."/>
            <person name="Shommy N.S."/>
        </authorList>
    </citation>
    <scope>NUCLEOTIDE SEQUENCE [LARGE SCALE GENOMIC DNA]</scope>
    <source>
        <strain evidence="2">cv. O-4</strain>
    </source>
</reference>